<keyword evidence="3" id="KW-1185">Reference proteome</keyword>
<gene>
    <name evidence="2" type="ORF">HLB44_21885</name>
</gene>
<feature type="domain" description="Glyoxalase-like" evidence="1">
    <location>
        <begin position="4"/>
        <end position="177"/>
    </location>
</feature>
<evidence type="ECO:0000313" key="2">
    <source>
        <dbReference type="EMBL" id="NRF69659.1"/>
    </source>
</evidence>
<sequence>MTEVDHLVIACDTLVQGVAWCEQELGVTPGPGGRHPLMSTHNRLLRLGGEFPAAYFELIAIDPDAPPPGRTRWFGLDRPALQAAVREAPRLVQLVARTREVEMLRWGLINRGVDPGRPLAAERETPAGLLRWRIAVRDDGLNACDGLLPTLIEWQGVHPTDAMPVSALTLASVSLGGLPAPIAELLRLRQVDSAETPGLSVQLDTPRGRIPLEQWRDG</sequence>
<comment type="caution">
    <text evidence="2">The sequence shown here is derived from an EMBL/GenBank/DDBJ whole genome shotgun (WGS) entry which is preliminary data.</text>
</comment>
<organism evidence="2 3">
    <name type="scientific">Pseudaquabacterium terrae</name>
    <dbReference type="NCBI Taxonomy" id="2732868"/>
    <lineage>
        <taxon>Bacteria</taxon>
        <taxon>Pseudomonadati</taxon>
        <taxon>Pseudomonadota</taxon>
        <taxon>Betaproteobacteria</taxon>
        <taxon>Burkholderiales</taxon>
        <taxon>Sphaerotilaceae</taxon>
        <taxon>Pseudaquabacterium</taxon>
    </lineage>
</organism>
<dbReference type="InterPro" id="IPR025870">
    <property type="entry name" value="Glyoxalase-like_dom"/>
</dbReference>
<protein>
    <submittedName>
        <fullName evidence="2">VOC family protein</fullName>
    </submittedName>
</protein>
<evidence type="ECO:0000313" key="3">
    <source>
        <dbReference type="Proteomes" id="UP000737171"/>
    </source>
</evidence>
<dbReference type="Pfam" id="PF13468">
    <property type="entry name" value="Glyoxalase_3"/>
    <property type="match status" value="1"/>
</dbReference>
<dbReference type="InterPro" id="IPR029068">
    <property type="entry name" value="Glyas_Bleomycin-R_OHBP_Dase"/>
</dbReference>
<dbReference type="Proteomes" id="UP000737171">
    <property type="component" value="Unassembled WGS sequence"/>
</dbReference>
<accession>A0ABX2EM43</accession>
<proteinExistence type="predicted"/>
<dbReference type="RefSeq" id="WP_173126942.1">
    <property type="nucleotide sequence ID" value="NZ_JABRWJ010000006.1"/>
</dbReference>
<evidence type="ECO:0000259" key="1">
    <source>
        <dbReference type="Pfam" id="PF13468"/>
    </source>
</evidence>
<dbReference type="Gene3D" id="3.10.180.10">
    <property type="entry name" value="2,3-Dihydroxybiphenyl 1,2-Dioxygenase, domain 1"/>
    <property type="match status" value="1"/>
</dbReference>
<dbReference type="EMBL" id="JABRWJ010000006">
    <property type="protein sequence ID" value="NRF69659.1"/>
    <property type="molecule type" value="Genomic_DNA"/>
</dbReference>
<name>A0ABX2EM43_9BURK</name>
<reference evidence="2 3" key="1">
    <citation type="submission" date="2020-05" db="EMBL/GenBank/DDBJ databases">
        <title>Aquincola sp. isolate from soil.</title>
        <authorList>
            <person name="Han J."/>
            <person name="Kim D.-U."/>
        </authorList>
    </citation>
    <scope>NUCLEOTIDE SEQUENCE [LARGE SCALE GENOMIC DNA]</scope>
    <source>
        <strain evidence="2 3">S2</strain>
    </source>
</reference>